<gene>
    <name evidence="7" type="ORF">SNE40_019869</name>
</gene>
<evidence type="ECO:0000313" key="7">
    <source>
        <dbReference type="EMBL" id="KAK6168678.1"/>
    </source>
</evidence>
<keyword evidence="3" id="KW-0378">Hydrolase</keyword>
<dbReference type="Pfam" id="PF00102">
    <property type="entry name" value="Y_phosphatase"/>
    <property type="match status" value="1"/>
</dbReference>
<evidence type="ECO:0000313" key="8">
    <source>
        <dbReference type="Proteomes" id="UP001347796"/>
    </source>
</evidence>
<feature type="region of interest" description="Disordered" evidence="4">
    <location>
        <begin position="277"/>
        <end position="296"/>
    </location>
</feature>
<reference evidence="7 8" key="1">
    <citation type="submission" date="2024-01" db="EMBL/GenBank/DDBJ databases">
        <title>The genome of the rayed Mediterranean limpet Patella caerulea (Linnaeus, 1758).</title>
        <authorList>
            <person name="Anh-Thu Weber A."/>
            <person name="Halstead-Nussloch G."/>
        </authorList>
    </citation>
    <scope>NUCLEOTIDE SEQUENCE [LARGE SCALE GENOMIC DNA]</scope>
    <source>
        <strain evidence="7">AATW-2023a</strain>
        <tissue evidence="7">Whole specimen</tissue>
    </source>
</reference>
<evidence type="ECO:0000259" key="6">
    <source>
        <dbReference type="PROSITE" id="PS50055"/>
    </source>
</evidence>
<feature type="domain" description="Tyrosine-protein phosphatase" evidence="6">
    <location>
        <begin position="319"/>
        <end position="382"/>
    </location>
</feature>
<evidence type="ECO:0000256" key="2">
    <source>
        <dbReference type="ARBA" id="ARBA00022737"/>
    </source>
</evidence>
<dbReference type="Proteomes" id="UP001347796">
    <property type="component" value="Unassembled WGS sequence"/>
</dbReference>
<dbReference type="SUPFAM" id="SSF49265">
    <property type="entry name" value="Fibronectin type III"/>
    <property type="match status" value="1"/>
</dbReference>
<evidence type="ECO:0000256" key="4">
    <source>
        <dbReference type="SAM" id="MobiDB-lite"/>
    </source>
</evidence>
<dbReference type="EC" id="3.1.3.48" evidence="1"/>
<evidence type="ECO:0000256" key="1">
    <source>
        <dbReference type="ARBA" id="ARBA00013064"/>
    </source>
</evidence>
<feature type="transmembrane region" description="Helical" evidence="5">
    <location>
        <begin position="244"/>
        <end position="266"/>
    </location>
</feature>
<dbReference type="AlphaFoldDB" id="A0AAN8J103"/>
<organism evidence="7 8">
    <name type="scientific">Patella caerulea</name>
    <name type="common">Rayed Mediterranean limpet</name>
    <dbReference type="NCBI Taxonomy" id="87958"/>
    <lineage>
        <taxon>Eukaryota</taxon>
        <taxon>Metazoa</taxon>
        <taxon>Spiralia</taxon>
        <taxon>Lophotrochozoa</taxon>
        <taxon>Mollusca</taxon>
        <taxon>Gastropoda</taxon>
        <taxon>Patellogastropoda</taxon>
        <taxon>Patelloidea</taxon>
        <taxon>Patellidae</taxon>
        <taxon>Patella</taxon>
    </lineage>
</organism>
<dbReference type="Pfam" id="PF00041">
    <property type="entry name" value="fn3"/>
    <property type="match status" value="1"/>
</dbReference>
<dbReference type="SUPFAM" id="SSF52799">
    <property type="entry name" value="(Phosphotyrosine protein) phosphatases II"/>
    <property type="match status" value="1"/>
</dbReference>
<dbReference type="Gene3D" id="2.60.40.10">
    <property type="entry name" value="Immunoglobulins"/>
    <property type="match status" value="1"/>
</dbReference>
<accession>A0AAN8J103</accession>
<dbReference type="Pfam" id="PF18861">
    <property type="entry name" value="PTP_tm"/>
    <property type="match status" value="1"/>
</dbReference>
<dbReference type="InterPro" id="IPR000242">
    <property type="entry name" value="PTP_cat"/>
</dbReference>
<keyword evidence="5" id="KW-0812">Transmembrane</keyword>
<keyword evidence="5" id="KW-0472">Membrane</keyword>
<dbReference type="Gene3D" id="3.90.190.10">
    <property type="entry name" value="Protein tyrosine phosphatase superfamily"/>
    <property type="match status" value="1"/>
</dbReference>
<dbReference type="PANTHER" id="PTHR46957">
    <property type="entry name" value="CYTOKINE RECEPTOR"/>
    <property type="match status" value="1"/>
</dbReference>
<keyword evidence="8" id="KW-1185">Reference proteome</keyword>
<dbReference type="InterPro" id="IPR003961">
    <property type="entry name" value="FN3_dom"/>
</dbReference>
<comment type="caution">
    <text evidence="7">The sequence shown here is derived from an EMBL/GenBank/DDBJ whole genome shotgun (WGS) entry which is preliminary data.</text>
</comment>
<sequence>MIPGNYTAVDITWECPGERDRHGVITGYRLSYNATNITIGSNKECKYSVRVQVKPGATYTYKVQGNSSTDGLGDDSTEQFLAPIGKPIISKESNLVVMENSVNSEQSTLTINICSECLLDNTNGDVIFTALLVCISDYCKYNESSIDMLKNFDTWKTANEKSFKITYRVTEDNWHGNLAKDTRWTEFVVGDETGCENKPDVCNGPLKSNTKYRVIVIACTSEGCSDTGFQGLFMTKAPSQVGTIVAAVVVPLIVFAFIGGVAFWWIRRRKIKNKTPDDRASLHSIDSSPRSDTPRYRPIKLDNFEERLIILKRDSNLLFSEEFEGIAELSPKHPSVAAALEENKTKNRYVNILPFDHSRVKLLPIDDDDTTDYINANYIPVS</sequence>
<dbReference type="GO" id="GO:0016020">
    <property type="term" value="C:membrane"/>
    <property type="evidence" value="ECO:0007669"/>
    <property type="project" value="UniProtKB-SubCell"/>
</dbReference>
<keyword evidence="3" id="KW-0904">Protein phosphatase</keyword>
<dbReference type="InterPro" id="IPR050713">
    <property type="entry name" value="RTP_Phos/Ushers"/>
</dbReference>
<name>A0AAN8J103_PATCE</name>
<proteinExistence type="predicted"/>
<dbReference type="InterPro" id="IPR029021">
    <property type="entry name" value="Prot-tyrosine_phosphatase-like"/>
</dbReference>
<dbReference type="CDD" id="cd00063">
    <property type="entry name" value="FN3"/>
    <property type="match status" value="1"/>
</dbReference>
<dbReference type="PROSITE" id="PS50055">
    <property type="entry name" value="TYR_PHOSPHATASE_PTP"/>
    <property type="match status" value="1"/>
</dbReference>
<dbReference type="InterPro" id="IPR036116">
    <property type="entry name" value="FN3_sf"/>
</dbReference>
<evidence type="ECO:0000256" key="5">
    <source>
        <dbReference type="SAM" id="Phobius"/>
    </source>
</evidence>
<keyword evidence="5" id="KW-1133">Transmembrane helix</keyword>
<dbReference type="EMBL" id="JAZGQO010000015">
    <property type="protein sequence ID" value="KAK6168678.1"/>
    <property type="molecule type" value="Genomic_DNA"/>
</dbReference>
<dbReference type="CDD" id="cd12087">
    <property type="entry name" value="TM_EGFR-like"/>
    <property type="match status" value="1"/>
</dbReference>
<dbReference type="GO" id="GO:0004725">
    <property type="term" value="F:protein tyrosine phosphatase activity"/>
    <property type="evidence" value="ECO:0007669"/>
    <property type="project" value="UniProtKB-EC"/>
</dbReference>
<dbReference type="InterPro" id="IPR041201">
    <property type="entry name" value="PTPRJ_TM"/>
</dbReference>
<dbReference type="InterPro" id="IPR013783">
    <property type="entry name" value="Ig-like_fold"/>
</dbReference>
<dbReference type="PANTHER" id="PTHR46957:SF3">
    <property type="entry name" value="CYTOKINE RECEPTOR"/>
    <property type="match status" value="1"/>
</dbReference>
<protein>
    <recommendedName>
        <fullName evidence="1">protein-tyrosine-phosphatase</fullName>
        <ecNumber evidence="1">3.1.3.48</ecNumber>
    </recommendedName>
</protein>
<keyword evidence="2" id="KW-0677">Repeat</keyword>
<evidence type="ECO:0000256" key="3">
    <source>
        <dbReference type="ARBA" id="ARBA00022912"/>
    </source>
</evidence>